<feature type="DNA-binding region" description="Fork-head" evidence="6">
    <location>
        <begin position="194"/>
        <end position="290"/>
    </location>
</feature>
<proteinExistence type="predicted"/>
<evidence type="ECO:0000256" key="5">
    <source>
        <dbReference type="ARBA" id="ARBA00023242"/>
    </source>
</evidence>
<feature type="compositionally biased region" description="Basic and acidic residues" evidence="7">
    <location>
        <begin position="173"/>
        <end position="194"/>
    </location>
</feature>
<dbReference type="InterPro" id="IPR036390">
    <property type="entry name" value="WH_DNA-bd_sf"/>
</dbReference>
<evidence type="ECO:0000256" key="2">
    <source>
        <dbReference type="ARBA" id="ARBA00023015"/>
    </source>
</evidence>
<dbReference type="SUPFAM" id="SSF46785">
    <property type="entry name" value="Winged helix' DNA-binding domain"/>
    <property type="match status" value="1"/>
</dbReference>
<dbReference type="GO" id="GO:0000981">
    <property type="term" value="F:DNA-binding transcription factor activity, RNA polymerase II-specific"/>
    <property type="evidence" value="ECO:0007669"/>
    <property type="project" value="TreeGrafter"/>
</dbReference>
<comment type="subcellular location">
    <subcellularLocation>
        <location evidence="1 6">Nucleus</location>
    </subcellularLocation>
</comment>
<dbReference type="Pfam" id="PF00250">
    <property type="entry name" value="Forkhead"/>
    <property type="match status" value="1"/>
</dbReference>
<dbReference type="OrthoDB" id="5954824at2759"/>
<comment type="caution">
    <text evidence="9">The sequence shown here is derived from an EMBL/GenBank/DDBJ whole genome shotgun (WGS) entry which is preliminary data.</text>
</comment>
<keyword evidence="2" id="KW-0805">Transcription regulation</keyword>
<dbReference type="PROSITE" id="PS50039">
    <property type="entry name" value="FORK_HEAD_3"/>
    <property type="match status" value="1"/>
</dbReference>
<evidence type="ECO:0000313" key="10">
    <source>
        <dbReference type="Proteomes" id="UP000800039"/>
    </source>
</evidence>
<dbReference type="Proteomes" id="UP000800039">
    <property type="component" value="Unassembled WGS sequence"/>
</dbReference>
<dbReference type="EMBL" id="ML976616">
    <property type="protein sequence ID" value="KAF1846260.1"/>
    <property type="molecule type" value="Genomic_DNA"/>
</dbReference>
<keyword evidence="4" id="KW-0804">Transcription</keyword>
<dbReference type="RefSeq" id="XP_040788823.1">
    <property type="nucleotide sequence ID" value="XM_040928823.1"/>
</dbReference>
<organism evidence="9 10">
    <name type="scientific">Cucurbitaria berberidis CBS 394.84</name>
    <dbReference type="NCBI Taxonomy" id="1168544"/>
    <lineage>
        <taxon>Eukaryota</taxon>
        <taxon>Fungi</taxon>
        <taxon>Dikarya</taxon>
        <taxon>Ascomycota</taxon>
        <taxon>Pezizomycotina</taxon>
        <taxon>Dothideomycetes</taxon>
        <taxon>Pleosporomycetidae</taxon>
        <taxon>Pleosporales</taxon>
        <taxon>Pleosporineae</taxon>
        <taxon>Cucurbitariaceae</taxon>
        <taxon>Cucurbitaria</taxon>
    </lineage>
</organism>
<protein>
    <recommendedName>
        <fullName evidence="8">Fork-head domain-containing protein</fullName>
    </recommendedName>
</protein>
<feature type="region of interest" description="Disordered" evidence="7">
    <location>
        <begin position="279"/>
        <end position="340"/>
    </location>
</feature>
<evidence type="ECO:0000256" key="3">
    <source>
        <dbReference type="ARBA" id="ARBA00023125"/>
    </source>
</evidence>
<dbReference type="Gene3D" id="1.10.10.10">
    <property type="entry name" value="Winged helix-like DNA-binding domain superfamily/Winged helix DNA-binding domain"/>
    <property type="match status" value="1"/>
</dbReference>
<evidence type="ECO:0000313" key="9">
    <source>
        <dbReference type="EMBL" id="KAF1846260.1"/>
    </source>
</evidence>
<reference evidence="9" key="1">
    <citation type="submission" date="2020-01" db="EMBL/GenBank/DDBJ databases">
        <authorList>
            <consortium name="DOE Joint Genome Institute"/>
            <person name="Haridas S."/>
            <person name="Albert R."/>
            <person name="Binder M."/>
            <person name="Bloem J."/>
            <person name="Labutti K."/>
            <person name="Salamov A."/>
            <person name="Andreopoulos B."/>
            <person name="Baker S.E."/>
            <person name="Barry K."/>
            <person name="Bills G."/>
            <person name="Bluhm B.H."/>
            <person name="Cannon C."/>
            <person name="Castanera R."/>
            <person name="Culley D.E."/>
            <person name="Daum C."/>
            <person name="Ezra D."/>
            <person name="Gonzalez J.B."/>
            <person name="Henrissat B."/>
            <person name="Kuo A."/>
            <person name="Liang C."/>
            <person name="Lipzen A."/>
            <person name="Lutzoni F."/>
            <person name="Magnuson J."/>
            <person name="Mondo S."/>
            <person name="Nolan M."/>
            <person name="Ohm R."/>
            <person name="Pangilinan J."/>
            <person name="Park H.-J."/>
            <person name="Ramirez L."/>
            <person name="Alfaro M."/>
            <person name="Sun H."/>
            <person name="Tritt A."/>
            <person name="Yoshinaga Y."/>
            <person name="Zwiers L.-H."/>
            <person name="Turgeon B.G."/>
            <person name="Goodwin S.B."/>
            <person name="Spatafora J.W."/>
            <person name="Crous P.W."/>
            <person name="Grigoriev I.V."/>
        </authorList>
    </citation>
    <scope>NUCLEOTIDE SEQUENCE</scope>
    <source>
        <strain evidence="9">CBS 394.84</strain>
    </source>
</reference>
<keyword evidence="5 6" id="KW-0539">Nucleus</keyword>
<feature type="compositionally biased region" description="Basic residues" evidence="7">
    <location>
        <begin position="284"/>
        <end position="296"/>
    </location>
</feature>
<dbReference type="GO" id="GO:0000978">
    <property type="term" value="F:RNA polymerase II cis-regulatory region sequence-specific DNA binding"/>
    <property type="evidence" value="ECO:0007669"/>
    <property type="project" value="TreeGrafter"/>
</dbReference>
<dbReference type="SMART" id="SM00339">
    <property type="entry name" value="FH"/>
    <property type="match status" value="1"/>
</dbReference>
<dbReference type="PANTHER" id="PTHR45881">
    <property type="entry name" value="CHECKPOINT SUPPRESSOR 1-LIKE, ISOFORM A-RELATED"/>
    <property type="match status" value="1"/>
</dbReference>
<dbReference type="GeneID" id="63846075"/>
<evidence type="ECO:0000256" key="7">
    <source>
        <dbReference type="SAM" id="MobiDB-lite"/>
    </source>
</evidence>
<feature type="compositionally biased region" description="Polar residues" evidence="7">
    <location>
        <begin position="160"/>
        <end position="172"/>
    </location>
</feature>
<keyword evidence="3 6" id="KW-0238">DNA-binding</keyword>
<dbReference type="PANTHER" id="PTHR45881:SF5">
    <property type="entry name" value="FORK-HEAD DOMAIN-CONTAINING PROTEIN"/>
    <property type="match status" value="1"/>
</dbReference>
<feature type="compositionally biased region" description="Polar residues" evidence="7">
    <location>
        <begin position="420"/>
        <end position="430"/>
    </location>
</feature>
<sequence>MSLDESVPMQWVAPDNFPLNHMDQDAPGCHAPTPFTSGSKDFYHYTQNGMSYNDNFNLPYSAQYQSLNYPRTYSDLDLSGLPTLTSTCPGSYNGPGSNGLPGPISISEAYPPAAYQIEPPKHHDTMDLSDQDINSQLMQLSNDYEHHHYGSHIKAEDHSGYQSPYSDLTRASTPHDDSPRGPHDHNAREAGAIDKEQPYAQLIYKALLDATDHTMILRDIYEWFKKYTDKASASETLGWKNSIRHNLSMNGAFEKVDQTCDDAHKGFKWRLTDKAVREGVKSTTRYRSKQPNKRGQRPQNPLPQRQASGAKGGQAARRSAKMRRSNRVETYRSDPYTSRSMPAAFDPIFQNTEALMPYPPSPYYGSDVDFGYGSQDSDFGSQSVGPGIDLFGPARSYTESPLSQGMPIMDTAYVLDHSPTESLFTNSPSLSPDEPRTPESPRMWAGEGTLGAPNVHGEAPYQAYAG</sequence>
<evidence type="ECO:0000256" key="1">
    <source>
        <dbReference type="ARBA" id="ARBA00004123"/>
    </source>
</evidence>
<accession>A0A9P4L8P0</accession>
<evidence type="ECO:0000256" key="6">
    <source>
        <dbReference type="PROSITE-ProRule" id="PRU00089"/>
    </source>
</evidence>
<dbReference type="InterPro" id="IPR036388">
    <property type="entry name" value="WH-like_DNA-bd_sf"/>
</dbReference>
<evidence type="ECO:0000256" key="4">
    <source>
        <dbReference type="ARBA" id="ARBA00023163"/>
    </source>
</evidence>
<name>A0A9P4L8P0_9PLEO</name>
<dbReference type="GO" id="GO:0005634">
    <property type="term" value="C:nucleus"/>
    <property type="evidence" value="ECO:0007669"/>
    <property type="project" value="UniProtKB-SubCell"/>
</dbReference>
<dbReference type="AlphaFoldDB" id="A0A9P4L8P0"/>
<feature type="compositionally biased region" description="Polar residues" evidence="7">
    <location>
        <begin position="297"/>
        <end position="307"/>
    </location>
</feature>
<dbReference type="InterPro" id="IPR030456">
    <property type="entry name" value="TF_fork_head_CS_2"/>
</dbReference>
<feature type="region of interest" description="Disordered" evidence="7">
    <location>
        <begin position="155"/>
        <end position="194"/>
    </location>
</feature>
<evidence type="ECO:0000259" key="8">
    <source>
        <dbReference type="PROSITE" id="PS50039"/>
    </source>
</evidence>
<dbReference type="InterPro" id="IPR001766">
    <property type="entry name" value="Fork_head_dom"/>
</dbReference>
<feature type="domain" description="Fork-head" evidence="8">
    <location>
        <begin position="194"/>
        <end position="290"/>
    </location>
</feature>
<feature type="region of interest" description="Disordered" evidence="7">
    <location>
        <begin position="419"/>
        <end position="466"/>
    </location>
</feature>
<dbReference type="PROSITE" id="PS00658">
    <property type="entry name" value="FORK_HEAD_2"/>
    <property type="match status" value="1"/>
</dbReference>
<keyword evidence="10" id="KW-1185">Reference proteome</keyword>
<gene>
    <name evidence="9" type="ORF">K460DRAFT_285526</name>
</gene>